<feature type="transmembrane region" description="Helical" evidence="9">
    <location>
        <begin position="32"/>
        <end position="53"/>
    </location>
</feature>
<feature type="domain" description="PTS EIIC type-3" evidence="10">
    <location>
        <begin position="8"/>
        <end position="408"/>
    </location>
</feature>
<dbReference type="GO" id="GO:0009401">
    <property type="term" value="P:phosphoenolpyruvate-dependent sugar phosphotransferase system"/>
    <property type="evidence" value="ECO:0007669"/>
    <property type="project" value="InterPro"/>
</dbReference>
<dbReference type="GO" id="GO:0005886">
    <property type="term" value="C:plasma membrane"/>
    <property type="evidence" value="ECO:0007669"/>
    <property type="project" value="UniProtKB-SubCell"/>
</dbReference>
<dbReference type="EMBL" id="MTLA01000028">
    <property type="protein sequence ID" value="OOP69894.1"/>
    <property type="molecule type" value="Genomic_DNA"/>
</dbReference>
<feature type="transmembrane region" description="Helical" evidence="9">
    <location>
        <begin position="221"/>
        <end position="240"/>
    </location>
</feature>
<keyword evidence="5 9" id="KW-0812">Transmembrane</keyword>
<dbReference type="Proteomes" id="UP000189761">
    <property type="component" value="Unassembled WGS sequence"/>
</dbReference>
<evidence type="ECO:0000256" key="3">
    <source>
        <dbReference type="ARBA" id="ARBA00022475"/>
    </source>
</evidence>
<feature type="transmembrane region" description="Helical" evidence="9">
    <location>
        <begin position="394"/>
        <end position="412"/>
    </location>
</feature>
<dbReference type="GO" id="GO:0008982">
    <property type="term" value="F:protein-N(PI)-phosphohistidine-sugar phosphotransferase activity"/>
    <property type="evidence" value="ECO:0007669"/>
    <property type="project" value="UniProtKB-UniRule"/>
</dbReference>
<feature type="transmembrane region" description="Helical" evidence="9">
    <location>
        <begin position="104"/>
        <end position="121"/>
    </location>
</feature>
<keyword evidence="7 8" id="KW-0472">Membrane</keyword>
<name>A0A8E2LH56_9BACI</name>
<comment type="caution">
    <text evidence="11">The sequence shown here is derived from an EMBL/GenBank/DDBJ whole genome shotgun (WGS) entry which is preliminary data.</text>
</comment>
<proteinExistence type="predicted"/>
<sequence length="433" mass="46830">MNNLIQFLEKYFVPVAGRIGAQRHLVAIRDGFVAIMPLMILGSFATLFNNLPIKAYQNFMKSIFGENWTMFGGVLWQGTFAIVSILVAFTIAYNLAKSYDKDGLSSGVVSVAALLSIMATTKDGGLPLSWAGALGLFVAIFVALVSTEIFTRLLGNPKLVIKMPDGVPPAVSKSFAALFPAMITLTIFGLLKVITVKLGMPDIHQALYDALQAPISKMANTLWSAILVAVIIHVLWFFGLHGSNIIEPLMQAVYLPAINDNIAAFKAGTEITNIVTKSFFDGFVLLGGSGTTIGLLLAIILVGRKQKQYYNLSKLSVAPGLFNINEPVVFGLPIVLNPILFIPFILTPILLTIISYVSIATGLVPKTVVFLPWTTPPIIGGIITSASWKGGVLAAFNLLVSIIIYIPFVKMAERAFLKSEKQKNQAEPIQQAK</sequence>
<dbReference type="PANTHER" id="PTHR33989">
    <property type="match status" value="1"/>
</dbReference>
<keyword evidence="3 8" id="KW-1003">Cell membrane</keyword>
<dbReference type="NCBIfam" id="TIGR00410">
    <property type="entry name" value="lacE"/>
    <property type="match status" value="1"/>
</dbReference>
<feature type="transmembrane region" description="Helical" evidence="9">
    <location>
        <begin position="175"/>
        <end position="200"/>
    </location>
</feature>
<accession>A0A8E2LH56</accession>
<keyword evidence="4 8" id="KW-0762">Sugar transport</keyword>
<keyword evidence="6 9" id="KW-1133">Transmembrane helix</keyword>
<evidence type="ECO:0000256" key="9">
    <source>
        <dbReference type="SAM" id="Phobius"/>
    </source>
</evidence>
<comment type="function">
    <text evidence="8">The phosphoenolpyruvate-dependent sugar phosphotransferase system (PTS), a major carbohydrate active -transport system, catalyzes the phosphorylation of incoming sugar substrates concomitant with their translocation across the cell membrane.</text>
</comment>
<dbReference type="PROSITE" id="PS51105">
    <property type="entry name" value="PTS_EIIC_TYPE_3"/>
    <property type="match status" value="1"/>
</dbReference>
<dbReference type="PIRSF" id="PIRSF006351">
    <property type="entry name" value="PTS_EIIC-Cellobiose"/>
    <property type="match status" value="1"/>
</dbReference>
<feature type="transmembrane region" description="Helical" evidence="9">
    <location>
        <begin position="315"/>
        <end position="335"/>
    </location>
</feature>
<evidence type="ECO:0000256" key="8">
    <source>
        <dbReference type="PIRNR" id="PIRNR006351"/>
    </source>
</evidence>
<evidence type="ECO:0000313" key="11">
    <source>
        <dbReference type="EMBL" id="OOP69894.1"/>
    </source>
</evidence>
<evidence type="ECO:0000256" key="7">
    <source>
        <dbReference type="ARBA" id="ARBA00023136"/>
    </source>
</evidence>
<keyword evidence="2 8" id="KW-0813">Transport</keyword>
<evidence type="ECO:0000259" key="10">
    <source>
        <dbReference type="PROSITE" id="PS51105"/>
    </source>
</evidence>
<feature type="transmembrane region" description="Helical" evidence="9">
    <location>
        <begin position="133"/>
        <end position="155"/>
    </location>
</feature>
<evidence type="ECO:0000256" key="4">
    <source>
        <dbReference type="ARBA" id="ARBA00022597"/>
    </source>
</evidence>
<evidence type="ECO:0000313" key="12">
    <source>
        <dbReference type="Proteomes" id="UP000189761"/>
    </source>
</evidence>
<dbReference type="AlphaFoldDB" id="A0A8E2LH56"/>
<evidence type="ECO:0000256" key="2">
    <source>
        <dbReference type="ARBA" id="ARBA00022448"/>
    </source>
</evidence>
<comment type="subcellular location">
    <subcellularLocation>
        <location evidence="1">Cell membrane</location>
        <topology evidence="1">Multi-pass membrane protein</topology>
    </subcellularLocation>
</comment>
<evidence type="ECO:0000256" key="1">
    <source>
        <dbReference type="ARBA" id="ARBA00004651"/>
    </source>
</evidence>
<feature type="transmembrane region" description="Helical" evidence="9">
    <location>
        <begin position="283"/>
        <end position="303"/>
    </location>
</feature>
<evidence type="ECO:0000256" key="5">
    <source>
        <dbReference type="ARBA" id="ARBA00022692"/>
    </source>
</evidence>
<protein>
    <recommendedName>
        <fullName evidence="8">Permease IIC component</fullName>
    </recommendedName>
</protein>
<organism evidence="11 12">
    <name type="scientific">Heyndrickxia oleronia</name>
    <dbReference type="NCBI Taxonomy" id="38875"/>
    <lineage>
        <taxon>Bacteria</taxon>
        <taxon>Bacillati</taxon>
        <taxon>Bacillota</taxon>
        <taxon>Bacilli</taxon>
        <taxon>Bacillales</taxon>
        <taxon>Bacillaceae</taxon>
        <taxon>Heyndrickxia</taxon>
    </lineage>
</organism>
<dbReference type="InterPro" id="IPR004796">
    <property type="entry name" value="PTS_IIC_cello"/>
</dbReference>
<evidence type="ECO:0000256" key="6">
    <source>
        <dbReference type="ARBA" id="ARBA00022989"/>
    </source>
</evidence>
<dbReference type="RefSeq" id="WP_078109388.1">
    <property type="nucleotide sequence ID" value="NZ_CP065424.1"/>
</dbReference>
<feature type="transmembrane region" description="Helical" evidence="9">
    <location>
        <begin position="74"/>
        <end position="92"/>
    </location>
</feature>
<dbReference type="InterPro" id="IPR003352">
    <property type="entry name" value="PTS_EIIC"/>
</dbReference>
<dbReference type="Pfam" id="PF02378">
    <property type="entry name" value="PTS_EIIC"/>
    <property type="match status" value="1"/>
</dbReference>
<dbReference type="InterPro" id="IPR051088">
    <property type="entry name" value="PTS_Sugar-EIIC/EIIB"/>
</dbReference>
<reference evidence="11 12" key="1">
    <citation type="submission" date="2017-01" db="EMBL/GenBank/DDBJ databases">
        <title>Draft genome sequence of Bacillus oleronius.</title>
        <authorList>
            <person name="Allam M."/>
        </authorList>
    </citation>
    <scope>NUCLEOTIDE SEQUENCE [LARGE SCALE GENOMIC DNA]</scope>
    <source>
        <strain evidence="11 12">DSM 9356</strain>
    </source>
</reference>
<dbReference type="InterPro" id="IPR004501">
    <property type="entry name" value="PTS_EIIC_3"/>
</dbReference>
<gene>
    <name evidence="11" type="ORF">BWZ43_02645</name>
</gene>
<dbReference type="GO" id="GO:1902815">
    <property type="term" value="P:N,N'-diacetylchitobiose import"/>
    <property type="evidence" value="ECO:0007669"/>
    <property type="project" value="TreeGrafter"/>
</dbReference>
<dbReference type="PANTHER" id="PTHR33989:SF4">
    <property type="entry name" value="PTS SYSTEM N,N'-DIACETYLCHITOBIOSE-SPECIFIC EIIC COMPONENT"/>
    <property type="match status" value="1"/>
</dbReference>
<keyword evidence="12" id="KW-1185">Reference proteome</keyword>